<feature type="region of interest" description="Disordered" evidence="4">
    <location>
        <begin position="1"/>
        <end position="35"/>
    </location>
</feature>
<proteinExistence type="predicted"/>
<dbReference type="Gene3D" id="1.10.10.10">
    <property type="entry name" value="Winged helix-like DNA-binding domain superfamily/Winged helix DNA-binding domain"/>
    <property type="match status" value="1"/>
</dbReference>
<name>A0A132C1X8_9RHOB</name>
<keyword evidence="2" id="KW-0238">DNA-binding</keyword>
<evidence type="ECO:0000256" key="4">
    <source>
        <dbReference type="SAM" id="MobiDB-lite"/>
    </source>
</evidence>
<dbReference type="InterPro" id="IPR036390">
    <property type="entry name" value="WH_DNA-bd_sf"/>
</dbReference>
<keyword evidence="3" id="KW-0804">Transcription</keyword>
<dbReference type="InterPro" id="IPR036388">
    <property type="entry name" value="WH-like_DNA-bd_sf"/>
</dbReference>
<dbReference type="InterPro" id="IPR011711">
    <property type="entry name" value="GntR_C"/>
</dbReference>
<dbReference type="SMART" id="SM00345">
    <property type="entry name" value="HTH_GNTR"/>
    <property type="match status" value="1"/>
</dbReference>
<dbReference type="PROSITE" id="PS50949">
    <property type="entry name" value="HTH_GNTR"/>
    <property type="match status" value="1"/>
</dbReference>
<reference evidence="6 7" key="1">
    <citation type="submission" date="2015-12" db="EMBL/GenBank/DDBJ databases">
        <title>Genome sequence of the marine Rhodobacteraceae strain O3.65, Candidatus Tritonibacter horizontis.</title>
        <authorList>
            <person name="Poehlein A."/>
            <person name="Giebel H.A."/>
            <person name="Voget S."/>
            <person name="Brinkhoff T."/>
        </authorList>
    </citation>
    <scope>NUCLEOTIDE SEQUENCE [LARGE SCALE GENOMIC DNA]</scope>
    <source>
        <strain evidence="6 7">O3.65</strain>
    </source>
</reference>
<gene>
    <name evidence="6" type="primary">mcbR_2</name>
    <name evidence="6" type="ORF">TRIHO_05050</name>
</gene>
<protein>
    <submittedName>
        <fullName evidence="6">HTH-type transcriptional regulator McbR</fullName>
    </submittedName>
</protein>
<dbReference type="Pfam" id="PF00392">
    <property type="entry name" value="GntR"/>
    <property type="match status" value="1"/>
</dbReference>
<comment type="caution">
    <text evidence="6">The sequence shown here is derived from an EMBL/GenBank/DDBJ whole genome shotgun (WGS) entry which is preliminary data.</text>
</comment>
<feature type="domain" description="HTH gntR-type" evidence="5">
    <location>
        <begin position="31"/>
        <end position="98"/>
    </location>
</feature>
<dbReference type="SUPFAM" id="SSF46785">
    <property type="entry name" value="Winged helix' DNA-binding domain"/>
    <property type="match status" value="1"/>
</dbReference>
<evidence type="ECO:0000259" key="5">
    <source>
        <dbReference type="PROSITE" id="PS50949"/>
    </source>
</evidence>
<keyword evidence="7" id="KW-1185">Reference proteome</keyword>
<dbReference type="InterPro" id="IPR000524">
    <property type="entry name" value="Tscrpt_reg_HTH_GntR"/>
</dbReference>
<dbReference type="SUPFAM" id="SSF48008">
    <property type="entry name" value="GntR ligand-binding domain-like"/>
    <property type="match status" value="1"/>
</dbReference>
<sequence length="247" mass="27277">MVPARSAGTKGYESEMSVQNFDAGGDPTPSTSTTQTTYQAIRRMIITGVLAPGEKLKIETLKERIQVGASPIREALTLLVADKLVERIDQRGFRASPVSQDNFAEILRLRCALEDMALRESIAAGDEAWEEALVLAHHRMARVGGADVATFEDAHKTFHMALLARCSSPILLGYCSQLYDLNVRYRYLAGRSRHYGTRDVPAEHREILAAAVARDVPLATSRLLHHYQQTGTFLRETPDLTEGKAPS</sequence>
<dbReference type="EMBL" id="LPUY01000012">
    <property type="protein sequence ID" value="KUP94579.1"/>
    <property type="molecule type" value="Genomic_DNA"/>
</dbReference>
<dbReference type="PANTHER" id="PTHR43537:SF20">
    <property type="entry name" value="HTH-TYPE TRANSCRIPTIONAL REPRESSOR GLAR"/>
    <property type="match status" value="1"/>
</dbReference>
<evidence type="ECO:0000313" key="6">
    <source>
        <dbReference type="EMBL" id="KUP94579.1"/>
    </source>
</evidence>
<organism evidence="6 7">
    <name type="scientific">Tritonibacter horizontis</name>
    <dbReference type="NCBI Taxonomy" id="1768241"/>
    <lineage>
        <taxon>Bacteria</taxon>
        <taxon>Pseudomonadati</taxon>
        <taxon>Pseudomonadota</taxon>
        <taxon>Alphaproteobacteria</taxon>
        <taxon>Rhodobacterales</taxon>
        <taxon>Paracoccaceae</taxon>
        <taxon>Tritonibacter</taxon>
    </lineage>
</organism>
<dbReference type="PANTHER" id="PTHR43537">
    <property type="entry name" value="TRANSCRIPTIONAL REGULATOR, GNTR FAMILY"/>
    <property type="match status" value="1"/>
</dbReference>
<dbReference type="PATRIC" id="fig|1768241.3.peg.513"/>
<keyword evidence="1" id="KW-0805">Transcription regulation</keyword>
<evidence type="ECO:0000313" key="7">
    <source>
        <dbReference type="Proteomes" id="UP000068382"/>
    </source>
</evidence>
<dbReference type="GO" id="GO:0003677">
    <property type="term" value="F:DNA binding"/>
    <property type="evidence" value="ECO:0007669"/>
    <property type="project" value="UniProtKB-KW"/>
</dbReference>
<dbReference type="GO" id="GO:0003700">
    <property type="term" value="F:DNA-binding transcription factor activity"/>
    <property type="evidence" value="ECO:0007669"/>
    <property type="project" value="InterPro"/>
</dbReference>
<dbReference type="InterPro" id="IPR008920">
    <property type="entry name" value="TF_FadR/GntR_C"/>
</dbReference>
<dbReference type="AlphaFoldDB" id="A0A132C1X8"/>
<dbReference type="SMART" id="SM00895">
    <property type="entry name" value="FCD"/>
    <property type="match status" value="1"/>
</dbReference>
<dbReference type="Pfam" id="PF07729">
    <property type="entry name" value="FCD"/>
    <property type="match status" value="1"/>
</dbReference>
<evidence type="ECO:0000256" key="2">
    <source>
        <dbReference type="ARBA" id="ARBA00023125"/>
    </source>
</evidence>
<dbReference type="Gene3D" id="1.20.120.530">
    <property type="entry name" value="GntR ligand-binding domain-like"/>
    <property type="match status" value="1"/>
</dbReference>
<evidence type="ECO:0000256" key="1">
    <source>
        <dbReference type="ARBA" id="ARBA00023015"/>
    </source>
</evidence>
<evidence type="ECO:0000256" key="3">
    <source>
        <dbReference type="ARBA" id="ARBA00023163"/>
    </source>
</evidence>
<accession>A0A132C1X8</accession>
<dbReference type="Proteomes" id="UP000068382">
    <property type="component" value="Unassembled WGS sequence"/>
</dbReference>